<reference evidence="3 5" key="1">
    <citation type="journal article" date="2012" name="Nature">
        <title>Algal genomes reveal evolutionary mosaicism and the fate of nucleomorphs.</title>
        <authorList>
            <consortium name="DOE Joint Genome Institute"/>
            <person name="Curtis B.A."/>
            <person name="Tanifuji G."/>
            <person name="Burki F."/>
            <person name="Gruber A."/>
            <person name="Irimia M."/>
            <person name="Maruyama S."/>
            <person name="Arias M.C."/>
            <person name="Ball S.G."/>
            <person name="Gile G.H."/>
            <person name="Hirakawa Y."/>
            <person name="Hopkins J.F."/>
            <person name="Kuo A."/>
            <person name="Rensing S.A."/>
            <person name="Schmutz J."/>
            <person name="Symeonidi A."/>
            <person name="Elias M."/>
            <person name="Eveleigh R.J."/>
            <person name="Herman E.K."/>
            <person name="Klute M.J."/>
            <person name="Nakayama T."/>
            <person name="Obornik M."/>
            <person name="Reyes-Prieto A."/>
            <person name="Armbrust E.V."/>
            <person name="Aves S.J."/>
            <person name="Beiko R.G."/>
            <person name="Coutinho P."/>
            <person name="Dacks J.B."/>
            <person name="Durnford D.G."/>
            <person name="Fast N.M."/>
            <person name="Green B.R."/>
            <person name="Grisdale C.J."/>
            <person name="Hempel F."/>
            <person name="Henrissat B."/>
            <person name="Hoppner M.P."/>
            <person name="Ishida K."/>
            <person name="Kim E."/>
            <person name="Koreny L."/>
            <person name="Kroth P.G."/>
            <person name="Liu Y."/>
            <person name="Malik S.B."/>
            <person name="Maier U.G."/>
            <person name="McRose D."/>
            <person name="Mock T."/>
            <person name="Neilson J.A."/>
            <person name="Onodera N.T."/>
            <person name="Poole A.M."/>
            <person name="Pritham E.J."/>
            <person name="Richards T.A."/>
            <person name="Rocap G."/>
            <person name="Roy S.W."/>
            <person name="Sarai C."/>
            <person name="Schaack S."/>
            <person name="Shirato S."/>
            <person name="Slamovits C.H."/>
            <person name="Spencer D.F."/>
            <person name="Suzuki S."/>
            <person name="Worden A.Z."/>
            <person name="Zauner S."/>
            <person name="Barry K."/>
            <person name="Bell C."/>
            <person name="Bharti A.K."/>
            <person name="Crow J.A."/>
            <person name="Grimwood J."/>
            <person name="Kramer R."/>
            <person name="Lindquist E."/>
            <person name="Lucas S."/>
            <person name="Salamov A."/>
            <person name="McFadden G.I."/>
            <person name="Lane C.E."/>
            <person name="Keeling P.J."/>
            <person name="Gray M.W."/>
            <person name="Grigoriev I.V."/>
            <person name="Archibald J.M."/>
        </authorList>
    </citation>
    <scope>NUCLEOTIDE SEQUENCE</scope>
    <source>
        <strain evidence="3 5">CCMP2712</strain>
    </source>
</reference>
<feature type="domain" description="Amidase" evidence="2">
    <location>
        <begin position="133"/>
        <end position="550"/>
    </location>
</feature>
<dbReference type="Gene3D" id="3.90.1300.10">
    <property type="entry name" value="Amidase signature (AS) domain"/>
    <property type="match status" value="1"/>
</dbReference>
<evidence type="ECO:0000313" key="3">
    <source>
        <dbReference type="EMBL" id="EKX40068.1"/>
    </source>
</evidence>
<proteinExistence type="predicted"/>
<dbReference type="PaxDb" id="55529-EKX40068"/>
<protein>
    <recommendedName>
        <fullName evidence="2">Amidase domain-containing protein</fullName>
    </recommendedName>
</protein>
<accession>L1IV01</accession>
<dbReference type="OrthoDB" id="566138at2759"/>
<dbReference type="InterPro" id="IPR023631">
    <property type="entry name" value="Amidase_dom"/>
</dbReference>
<dbReference type="InterPro" id="IPR000120">
    <property type="entry name" value="Amidase"/>
</dbReference>
<dbReference type="GO" id="GO:0003824">
    <property type="term" value="F:catalytic activity"/>
    <property type="evidence" value="ECO:0007669"/>
    <property type="project" value="InterPro"/>
</dbReference>
<dbReference type="EMBL" id="JH993034">
    <property type="protein sequence ID" value="EKX40068.1"/>
    <property type="molecule type" value="Genomic_DNA"/>
</dbReference>
<dbReference type="EnsemblProtists" id="EKX40068">
    <property type="protein sequence ID" value="EKX40068"/>
    <property type="gene ID" value="GUITHDRAFT_113807"/>
</dbReference>
<keyword evidence="5" id="KW-1185">Reference proteome</keyword>
<reference evidence="5" key="2">
    <citation type="submission" date="2012-11" db="EMBL/GenBank/DDBJ databases">
        <authorList>
            <person name="Kuo A."/>
            <person name="Curtis B.A."/>
            <person name="Tanifuji G."/>
            <person name="Burki F."/>
            <person name="Gruber A."/>
            <person name="Irimia M."/>
            <person name="Maruyama S."/>
            <person name="Arias M.C."/>
            <person name="Ball S.G."/>
            <person name="Gile G.H."/>
            <person name="Hirakawa Y."/>
            <person name="Hopkins J.F."/>
            <person name="Rensing S.A."/>
            <person name="Schmutz J."/>
            <person name="Symeonidi A."/>
            <person name="Elias M."/>
            <person name="Eveleigh R.J."/>
            <person name="Herman E.K."/>
            <person name="Klute M.J."/>
            <person name="Nakayama T."/>
            <person name="Obornik M."/>
            <person name="Reyes-Prieto A."/>
            <person name="Armbrust E.V."/>
            <person name="Aves S.J."/>
            <person name="Beiko R.G."/>
            <person name="Coutinho P."/>
            <person name="Dacks J.B."/>
            <person name="Durnford D.G."/>
            <person name="Fast N.M."/>
            <person name="Green B.R."/>
            <person name="Grisdale C."/>
            <person name="Hempe F."/>
            <person name="Henrissat B."/>
            <person name="Hoppner M.P."/>
            <person name="Ishida K.-I."/>
            <person name="Kim E."/>
            <person name="Koreny L."/>
            <person name="Kroth P.G."/>
            <person name="Liu Y."/>
            <person name="Malik S.-B."/>
            <person name="Maier U.G."/>
            <person name="McRose D."/>
            <person name="Mock T."/>
            <person name="Neilson J.A."/>
            <person name="Onodera N.T."/>
            <person name="Poole A.M."/>
            <person name="Pritham E.J."/>
            <person name="Richards T.A."/>
            <person name="Rocap G."/>
            <person name="Roy S.W."/>
            <person name="Sarai C."/>
            <person name="Schaack S."/>
            <person name="Shirato S."/>
            <person name="Slamovits C.H."/>
            <person name="Spencer D.F."/>
            <person name="Suzuki S."/>
            <person name="Worden A.Z."/>
            <person name="Zauner S."/>
            <person name="Barry K."/>
            <person name="Bell C."/>
            <person name="Bharti A.K."/>
            <person name="Crow J.A."/>
            <person name="Grimwood J."/>
            <person name="Kramer R."/>
            <person name="Lindquist E."/>
            <person name="Lucas S."/>
            <person name="Salamov A."/>
            <person name="McFadden G.I."/>
            <person name="Lane C.E."/>
            <person name="Keeling P.J."/>
            <person name="Gray M.W."/>
            <person name="Grigoriev I.V."/>
            <person name="Archibald J.M."/>
        </authorList>
    </citation>
    <scope>NUCLEOTIDE SEQUENCE</scope>
    <source>
        <strain evidence="5">CCMP2712</strain>
    </source>
</reference>
<feature type="region of interest" description="Disordered" evidence="1">
    <location>
        <begin position="1"/>
        <end position="39"/>
    </location>
</feature>
<dbReference type="Pfam" id="PF01425">
    <property type="entry name" value="Amidase"/>
    <property type="match status" value="1"/>
</dbReference>
<dbReference type="SUPFAM" id="SSF75304">
    <property type="entry name" value="Amidase signature (AS) enzymes"/>
    <property type="match status" value="1"/>
</dbReference>
<feature type="compositionally biased region" description="Basic residues" evidence="1">
    <location>
        <begin position="9"/>
        <end position="35"/>
    </location>
</feature>
<sequence length="576" mass="62181">MRLSTTSKTGKKRSRRSRRSRRSTRSTRSTRKRDKKSRDSAAAKAFSMVLMEAFVYGSSFALITWPMREGPAMKAIVISAACGLTYSLYRRVLINPNLARIEISKEGVYDVKDLVAPKCAGWKLVLFEKLLNVNESDALEQASQSKRRWEEGKSLGPLDGVPFAVKDNFNAVNYTTSYGTCFLADALGVQLQDCTPIARMKAAGAILVGKTGMHELGLGTLGTSSVAGPFRNPHNINAYCGGSSTEIGAAGSAAVVAAGLVPIALGGDGGGSVRIPASICGVYGLKPTHRRIPNISVGRKEESRASLTDSQGSGIVDNSVVCIGPIGATIYDIALAYLAVSGDDPTAGNSLITPKPHVSGFEKITNLRGVRIGIFKSFFEHADPPIVEVKDVVISNMDTIRLAHLLTIATETGQCIEMFEKNNRIEKSKTMGKFTLENEILLNVCKQCTAYDYIAAQKVKAFAVEQMRKMFEEVDVLALPTCAVTAPDMRAEAISHGELDMQVLGRLGRFSSLANFAGLPAISVPAGFDQQMKPIGFQLMANAYNEPLLLRLANSLKDSVKMRKPAGYFYGDEIIL</sequence>
<gene>
    <name evidence="3" type="ORF">GUITHDRAFT_113807</name>
</gene>
<dbReference type="HOGENOM" id="CLU_009600_0_2_1"/>
<name>L1IV01_GUITC</name>
<dbReference type="KEGG" id="gtt:GUITHDRAFT_113807"/>
<dbReference type="GeneID" id="17296806"/>
<dbReference type="eggNOG" id="KOG1211">
    <property type="taxonomic scope" value="Eukaryota"/>
</dbReference>
<dbReference type="OMA" id="PGWHIDG"/>
<reference evidence="4" key="3">
    <citation type="submission" date="2016-03" db="UniProtKB">
        <authorList>
            <consortium name="EnsemblProtists"/>
        </authorList>
    </citation>
    <scope>IDENTIFICATION</scope>
</reference>
<dbReference type="InterPro" id="IPR036928">
    <property type="entry name" value="AS_sf"/>
</dbReference>
<dbReference type="STRING" id="905079.L1IV01"/>
<evidence type="ECO:0000259" key="2">
    <source>
        <dbReference type="Pfam" id="PF01425"/>
    </source>
</evidence>
<evidence type="ECO:0000313" key="5">
    <source>
        <dbReference type="Proteomes" id="UP000011087"/>
    </source>
</evidence>
<evidence type="ECO:0000313" key="4">
    <source>
        <dbReference type="EnsemblProtists" id="EKX40068"/>
    </source>
</evidence>
<dbReference type="PANTHER" id="PTHR11895">
    <property type="entry name" value="TRANSAMIDASE"/>
    <property type="match status" value="1"/>
</dbReference>
<dbReference type="AlphaFoldDB" id="L1IV01"/>
<organism evidence="3">
    <name type="scientific">Guillardia theta (strain CCMP2712)</name>
    <name type="common">Cryptophyte</name>
    <dbReference type="NCBI Taxonomy" id="905079"/>
    <lineage>
        <taxon>Eukaryota</taxon>
        <taxon>Cryptophyceae</taxon>
        <taxon>Pyrenomonadales</taxon>
        <taxon>Geminigeraceae</taxon>
        <taxon>Guillardia</taxon>
    </lineage>
</organism>
<dbReference type="RefSeq" id="XP_005827048.1">
    <property type="nucleotide sequence ID" value="XM_005826991.1"/>
</dbReference>
<dbReference type="PANTHER" id="PTHR11895:SF67">
    <property type="entry name" value="AMIDASE DOMAIN-CONTAINING PROTEIN"/>
    <property type="match status" value="1"/>
</dbReference>
<dbReference type="Proteomes" id="UP000011087">
    <property type="component" value="Unassembled WGS sequence"/>
</dbReference>
<evidence type="ECO:0000256" key="1">
    <source>
        <dbReference type="SAM" id="MobiDB-lite"/>
    </source>
</evidence>